<comment type="caution">
    <text evidence="1">The sequence shown here is derived from an EMBL/GenBank/DDBJ whole genome shotgun (WGS) entry which is preliminary data.</text>
</comment>
<gene>
    <name evidence="1" type="ORF">Lalb_Chr23g0269741</name>
</gene>
<dbReference type="EMBL" id="WOCE01000023">
    <property type="protein sequence ID" value="KAE9587066.1"/>
    <property type="molecule type" value="Genomic_DNA"/>
</dbReference>
<evidence type="ECO:0000313" key="2">
    <source>
        <dbReference type="Proteomes" id="UP000447434"/>
    </source>
</evidence>
<protein>
    <submittedName>
        <fullName evidence="1">Uncharacterized protein</fullName>
    </submittedName>
</protein>
<evidence type="ECO:0000313" key="1">
    <source>
        <dbReference type="EMBL" id="KAE9587066.1"/>
    </source>
</evidence>
<name>A0A6A4MV80_LUPAL</name>
<accession>A0A6A4MV80</accession>
<dbReference type="Proteomes" id="UP000447434">
    <property type="component" value="Chromosome 23"/>
</dbReference>
<reference evidence="2" key="1">
    <citation type="journal article" date="2020" name="Nat. Commun.">
        <title>Genome sequence of the cluster root forming white lupin.</title>
        <authorList>
            <person name="Hufnagel B."/>
            <person name="Marques A."/>
            <person name="Soriano A."/>
            <person name="Marques L."/>
            <person name="Divol F."/>
            <person name="Doumas P."/>
            <person name="Sallet E."/>
            <person name="Mancinotti D."/>
            <person name="Carrere S."/>
            <person name="Marande W."/>
            <person name="Arribat S."/>
            <person name="Keller J."/>
            <person name="Huneau C."/>
            <person name="Blein T."/>
            <person name="Aime D."/>
            <person name="Laguerre M."/>
            <person name="Taylor J."/>
            <person name="Schubert V."/>
            <person name="Nelson M."/>
            <person name="Geu-Flores F."/>
            <person name="Crespi M."/>
            <person name="Gallardo-Guerrero K."/>
            <person name="Delaux P.-M."/>
            <person name="Salse J."/>
            <person name="Berges H."/>
            <person name="Guyot R."/>
            <person name="Gouzy J."/>
            <person name="Peret B."/>
        </authorList>
    </citation>
    <scope>NUCLEOTIDE SEQUENCE [LARGE SCALE GENOMIC DNA]</scope>
    <source>
        <strain evidence="2">cv. Amiga</strain>
    </source>
</reference>
<sequence>MRLTKPFAYFSYRYDLSTSHVLFFYFTGMISPFHKYDFSISRSHKSLSKISYSPLSIFIHSLKCMFLHVRAVIM</sequence>
<organism evidence="1 2">
    <name type="scientific">Lupinus albus</name>
    <name type="common">White lupine</name>
    <name type="synonym">Lupinus termis</name>
    <dbReference type="NCBI Taxonomy" id="3870"/>
    <lineage>
        <taxon>Eukaryota</taxon>
        <taxon>Viridiplantae</taxon>
        <taxon>Streptophyta</taxon>
        <taxon>Embryophyta</taxon>
        <taxon>Tracheophyta</taxon>
        <taxon>Spermatophyta</taxon>
        <taxon>Magnoliopsida</taxon>
        <taxon>eudicotyledons</taxon>
        <taxon>Gunneridae</taxon>
        <taxon>Pentapetalae</taxon>
        <taxon>rosids</taxon>
        <taxon>fabids</taxon>
        <taxon>Fabales</taxon>
        <taxon>Fabaceae</taxon>
        <taxon>Papilionoideae</taxon>
        <taxon>50 kb inversion clade</taxon>
        <taxon>genistoids sensu lato</taxon>
        <taxon>core genistoids</taxon>
        <taxon>Genisteae</taxon>
        <taxon>Lupinus</taxon>
    </lineage>
</organism>
<dbReference type="AlphaFoldDB" id="A0A6A4MV80"/>
<proteinExistence type="predicted"/>
<keyword evidence="2" id="KW-1185">Reference proteome</keyword>